<evidence type="ECO:0000313" key="2">
    <source>
        <dbReference type="Proteomes" id="UP001154282"/>
    </source>
</evidence>
<protein>
    <submittedName>
        <fullName evidence="1">Uncharacterized protein</fullName>
    </submittedName>
</protein>
<dbReference type="EMBL" id="CAMGYJ010000008">
    <property type="protein sequence ID" value="CAI0455822.1"/>
    <property type="molecule type" value="Genomic_DNA"/>
</dbReference>
<reference evidence="1" key="1">
    <citation type="submission" date="2022-08" db="EMBL/GenBank/DDBJ databases">
        <authorList>
            <person name="Gutierrez-Valencia J."/>
        </authorList>
    </citation>
    <scope>NUCLEOTIDE SEQUENCE</scope>
</reference>
<evidence type="ECO:0000313" key="1">
    <source>
        <dbReference type="EMBL" id="CAI0455822.1"/>
    </source>
</evidence>
<dbReference type="Proteomes" id="UP001154282">
    <property type="component" value="Unassembled WGS sequence"/>
</dbReference>
<dbReference type="Gene3D" id="3.40.50.11950">
    <property type="match status" value="1"/>
</dbReference>
<comment type="caution">
    <text evidence="1">The sequence shown here is derived from an EMBL/GenBank/DDBJ whole genome shotgun (WGS) entry which is preliminary data.</text>
</comment>
<gene>
    <name evidence="1" type="ORF">LITE_LOCUS32511</name>
</gene>
<dbReference type="AlphaFoldDB" id="A0AAV0NBJ1"/>
<proteinExistence type="predicted"/>
<feature type="non-terminal residue" evidence="1">
    <location>
        <position position="80"/>
    </location>
</feature>
<accession>A0AAV0NBJ1</accession>
<sequence>MEGGGGAGADGGGGGGMEMKKIKIGVCVMEKKVKCGFEVSSAPMKQILDRLQAFGEFELCRLYILEIRLFLKIQSRGTFL</sequence>
<name>A0AAV0NBJ1_9ROSI</name>
<organism evidence="1 2">
    <name type="scientific">Linum tenue</name>
    <dbReference type="NCBI Taxonomy" id="586396"/>
    <lineage>
        <taxon>Eukaryota</taxon>
        <taxon>Viridiplantae</taxon>
        <taxon>Streptophyta</taxon>
        <taxon>Embryophyta</taxon>
        <taxon>Tracheophyta</taxon>
        <taxon>Spermatophyta</taxon>
        <taxon>Magnoliopsida</taxon>
        <taxon>eudicotyledons</taxon>
        <taxon>Gunneridae</taxon>
        <taxon>Pentapetalae</taxon>
        <taxon>rosids</taxon>
        <taxon>fabids</taxon>
        <taxon>Malpighiales</taxon>
        <taxon>Linaceae</taxon>
        <taxon>Linum</taxon>
    </lineage>
</organism>
<keyword evidence="2" id="KW-1185">Reference proteome</keyword>